<proteinExistence type="predicted"/>
<comment type="caution">
    <text evidence="1">The sequence shown here is derived from an EMBL/GenBank/DDBJ whole genome shotgun (WGS) entry which is preliminary data.</text>
</comment>
<organism evidence="1 2">
    <name type="scientific">Araneus ventricosus</name>
    <name type="common">Orbweaver spider</name>
    <name type="synonym">Epeira ventricosa</name>
    <dbReference type="NCBI Taxonomy" id="182803"/>
    <lineage>
        <taxon>Eukaryota</taxon>
        <taxon>Metazoa</taxon>
        <taxon>Ecdysozoa</taxon>
        <taxon>Arthropoda</taxon>
        <taxon>Chelicerata</taxon>
        <taxon>Arachnida</taxon>
        <taxon>Araneae</taxon>
        <taxon>Araneomorphae</taxon>
        <taxon>Entelegynae</taxon>
        <taxon>Araneoidea</taxon>
        <taxon>Araneidae</taxon>
        <taxon>Araneus</taxon>
    </lineage>
</organism>
<dbReference type="Gene3D" id="3.30.420.10">
    <property type="entry name" value="Ribonuclease H-like superfamily/Ribonuclease H"/>
    <property type="match status" value="1"/>
</dbReference>
<keyword evidence="2" id="KW-1185">Reference proteome</keyword>
<dbReference type="EMBL" id="BGPR01001759">
    <property type="protein sequence ID" value="GBM61257.1"/>
    <property type="molecule type" value="Genomic_DNA"/>
</dbReference>
<dbReference type="GO" id="GO:0003676">
    <property type="term" value="F:nucleic acid binding"/>
    <property type="evidence" value="ECO:0007669"/>
    <property type="project" value="InterPro"/>
</dbReference>
<evidence type="ECO:0000313" key="2">
    <source>
        <dbReference type="Proteomes" id="UP000499080"/>
    </source>
</evidence>
<dbReference type="OrthoDB" id="8352199at2759"/>
<reference evidence="1 2" key="1">
    <citation type="journal article" date="2019" name="Sci. Rep.">
        <title>Orb-weaving spider Araneus ventricosus genome elucidates the spidroin gene catalogue.</title>
        <authorList>
            <person name="Kono N."/>
            <person name="Nakamura H."/>
            <person name="Ohtoshi R."/>
            <person name="Moran D.A.P."/>
            <person name="Shinohara A."/>
            <person name="Yoshida Y."/>
            <person name="Fujiwara M."/>
            <person name="Mori M."/>
            <person name="Tomita M."/>
            <person name="Arakawa K."/>
        </authorList>
    </citation>
    <scope>NUCLEOTIDE SEQUENCE [LARGE SCALE GENOMIC DNA]</scope>
</reference>
<protein>
    <recommendedName>
        <fullName evidence="3">Tc1-like transposase DDE domain-containing protein</fullName>
    </recommendedName>
</protein>
<evidence type="ECO:0008006" key="3">
    <source>
        <dbReference type="Google" id="ProtNLM"/>
    </source>
</evidence>
<dbReference type="AlphaFoldDB" id="A0A4Y2H6R5"/>
<gene>
    <name evidence="1" type="ORF">AVEN_30559_1</name>
</gene>
<sequence length="126" mass="14430">MPHYCYGSDLQHSETDRFGTRVIAYQHPNSYPGALHWPHYSPDLNPCHFFPWGHMKDLTYKKKPTDLTQRAILVCSKLALQICKLAASLTRQDCKCETSLQQVNTSFEVTMGRTCSKLALQTHCKL</sequence>
<name>A0A4Y2H6R5_ARAVE</name>
<accession>A0A4Y2H6R5</accession>
<dbReference type="Proteomes" id="UP000499080">
    <property type="component" value="Unassembled WGS sequence"/>
</dbReference>
<evidence type="ECO:0000313" key="1">
    <source>
        <dbReference type="EMBL" id="GBM61257.1"/>
    </source>
</evidence>
<dbReference type="InterPro" id="IPR036397">
    <property type="entry name" value="RNaseH_sf"/>
</dbReference>